<dbReference type="eggNOG" id="arCOG06574">
    <property type="taxonomic scope" value="Archaea"/>
</dbReference>
<dbReference type="AlphaFoldDB" id="C7P981"/>
<organism evidence="1 2">
    <name type="scientific">Methanocaldococcus fervens (strain DSM 4213 / JCM 15782 / AG86)</name>
    <name type="common">Methanococcus fervens</name>
    <dbReference type="NCBI Taxonomy" id="573064"/>
    <lineage>
        <taxon>Archaea</taxon>
        <taxon>Methanobacteriati</taxon>
        <taxon>Methanobacteriota</taxon>
        <taxon>Methanomada group</taxon>
        <taxon>Methanococci</taxon>
        <taxon>Methanococcales</taxon>
        <taxon>Methanocaldococcaceae</taxon>
        <taxon>Methanocaldococcus</taxon>
    </lineage>
</organism>
<name>C7P981_METFA</name>
<sequence length="161" mass="18534">MRHSNLCVFIIFTLIISVMSGCTLLFPKKYPDFLYKEYNVVKIENKTINGVNVAIVYQVKSNIGSRPTPYSLDADSKRDIGEITYYVFKNTDVDEVQIICYYAGKGELQPYYKFKIRRKEAELSGLLNATERELPTVVIYSFDKLKSLGDLWINSRLSVYG</sequence>
<dbReference type="GeneID" id="8366007"/>
<accession>C7P981</accession>
<dbReference type="Proteomes" id="UP000001495">
    <property type="component" value="Chromosome"/>
</dbReference>
<dbReference type="STRING" id="573064.Mefer_1304"/>
<proteinExistence type="predicted"/>
<dbReference type="EMBL" id="CP001696">
    <property type="protein sequence ID" value="ACV25113.1"/>
    <property type="molecule type" value="Genomic_DNA"/>
</dbReference>
<dbReference type="HOGENOM" id="CLU_1656905_0_0_2"/>
<gene>
    <name evidence="1" type="ordered locus">Mefer_1304</name>
</gene>
<dbReference type="RefSeq" id="WP_015791847.1">
    <property type="nucleotide sequence ID" value="NC_013156.1"/>
</dbReference>
<evidence type="ECO:0000313" key="2">
    <source>
        <dbReference type="Proteomes" id="UP000001495"/>
    </source>
</evidence>
<dbReference type="KEGG" id="mfe:Mefer_1304"/>
<protein>
    <recommendedName>
        <fullName evidence="3">Lipoprotein</fullName>
    </recommendedName>
</protein>
<keyword evidence="2" id="KW-1185">Reference proteome</keyword>
<evidence type="ECO:0008006" key="3">
    <source>
        <dbReference type="Google" id="ProtNLM"/>
    </source>
</evidence>
<dbReference type="PROSITE" id="PS51257">
    <property type="entry name" value="PROKAR_LIPOPROTEIN"/>
    <property type="match status" value="1"/>
</dbReference>
<evidence type="ECO:0000313" key="1">
    <source>
        <dbReference type="EMBL" id="ACV25113.1"/>
    </source>
</evidence>
<reference evidence="1" key="1">
    <citation type="submission" date="2009-08" db="EMBL/GenBank/DDBJ databases">
        <title>Complete sequence of chromosome of Methanocaldococcus fervens AG86.</title>
        <authorList>
            <consortium name="US DOE Joint Genome Institute"/>
            <person name="Lucas S."/>
            <person name="Copeland A."/>
            <person name="Lapidus A."/>
            <person name="Glavina del Rio T."/>
            <person name="Tice H."/>
            <person name="Bruce D."/>
            <person name="Goodwin L."/>
            <person name="Pitluck S."/>
            <person name="Chertkov O."/>
            <person name="Detter J.C."/>
            <person name="Han C."/>
            <person name="Tapia R."/>
            <person name="Larimer F."/>
            <person name="Land M."/>
            <person name="Hauser L."/>
            <person name="Kyrpides N."/>
            <person name="Ovchinnikova G."/>
            <person name="Lupa-Sieprawska M."/>
            <person name="Whitman W.B."/>
        </authorList>
    </citation>
    <scope>NUCLEOTIDE SEQUENCE [LARGE SCALE GENOMIC DNA]</scope>
    <source>
        <strain evidence="1">AG86</strain>
    </source>
</reference>